<evidence type="ECO:0000313" key="1">
    <source>
        <dbReference type="EMBL" id="KRO18286.1"/>
    </source>
</evidence>
<dbReference type="STRING" id="1293598.IV56_GL001417"/>
<organism evidence="1 2">
    <name type="scientific">Lacticaseibacillus saniviri JCM 17471 = DSM 24301</name>
    <dbReference type="NCBI Taxonomy" id="1293598"/>
    <lineage>
        <taxon>Bacteria</taxon>
        <taxon>Bacillati</taxon>
        <taxon>Bacillota</taxon>
        <taxon>Bacilli</taxon>
        <taxon>Lactobacillales</taxon>
        <taxon>Lactobacillaceae</taxon>
        <taxon>Lacticaseibacillus</taxon>
    </lineage>
</organism>
<dbReference type="Gene3D" id="3.30.70.20">
    <property type="match status" value="1"/>
</dbReference>
<evidence type="ECO:0008006" key="3">
    <source>
        <dbReference type="Google" id="ProtNLM"/>
    </source>
</evidence>
<sequence length="62" mass="6822">MLAPKLFEYDQDGIASYTPDQNTGTEPLSPADLIDFKLAYTRCPTGAIKRSDKPFAPEDTKA</sequence>
<dbReference type="PATRIC" id="fig|1293598.4.peg.1482"/>
<dbReference type="AlphaFoldDB" id="A0A0R2MXA5"/>
<gene>
    <name evidence="1" type="ORF">IV56_GL001417</name>
</gene>
<evidence type="ECO:0000313" key="2">
    <source>
        <dbReference type="Proteomes" id="UP000050969"/>
    </source>
</evidence>
<proteinExistence type="predicted"/>
<dbReference type="Proteomes" id="UP000050969">
    <property type="component" value="Unassembled WGS sequence"/>
</dbReference>
<dbReference type="Pfam" id="PF13370">
    <property type="entry name" value="Fer4_13"/>
    <property type="match status" value="1"/>
</dbReference>
<protein>
    <recommendedName>
        <fullName evidence="3">Ferredoxin</fullName>
    </recommendedName>
</protein>
<comment type="caution">
    <text evidence="1">The sequence shown here is derived from an EMBL/GenBank/DDBJ whole genome shotgun (WGS) entry which is preliminary data.</text>
</comment>
<dbReference type="EMBL" id="JQCE01000005">
    <property type="protein sequence ID" value="KRO18286.1"/>
    <property type="molecule type" value="Genomic_DNA"/>
</dbReference>
<name>A0A0R2MXA5_9LACO</name>
<accession>A0A0R2MXA5</accession>
<reference evidence="1 2" key="1">
    <citation type="journal article" date="2015" name="Genome Announc.">
        <title>Expanding the biotechnology potential of lactobacilli through comparative genomics of 213 strains and associated genera.</title>
        <authorList>
            <person name="Sun Z."/>
            <person name="Harris H.M."/>
            <person name="McCann A."/>
            <person name="Guo C."/>
            <person name="Argimon S."/>
            <person name="Zhang W."/>
            <person name="Yang X."/>
            <person name="Jeffery I.B."/>
            <person name="Cooney J.C."/>
            <person name="Kagawa T.F."/>
            <person name="Liu W."/>
            <person name="Song Y."/>
            <person name="Salvetti E."/>
            <person name="Wrobel A."/>
            <person name="Rasinkangas P."/>
            <person name="Parkhill J."/>
            <person name="Rea M.C."/>
            <person name="O'Sullivan O."/>
            <person name="Ritari J."/>
            <person name="Douillard F.P."/>
            <person name="Paul Ross R."/>
            <person name="Yang R."/>
            <person name="Briner A.E."/>
            <person name="Felis G.E."/>
            <person name="de Vos W.M."/>
            <person name="Barrangou R."/>
            <person name="Klaenhammer T.R."/>
            <person name="Caufield P.W."/>
            <person name="Cui Y."/>
            <person name="Zhang H."/>
            <person name="O'Toole P.W."/>
        </authorList>
    </citation>
    <scope>NUCLEOTIDE SEQUENCE [LARGE SCALE GENOMIC DNA]</scope>
    <source>
        <strain evidence="1 2">DSM 24301</strain>
    </source>
</reference>
<keyword evidence="2" id="KW-1185">Reference proteome</keyword>